<dbReference type="InterPro" id="IPR029000">
    <property type="entry name" value="Cyclophilin-like_dom_sf"/>
</dbReference>
<feature type="binding site" evidence="7">
    <location>
        <position position="40"/>
    </location>
    <ligand>
        <name>ATP</name>
        <dbReference type="ChEBI" id="CHEBI:30616"/>
    </ligand>
</feature>
<dbReference type="Gene3D" id="1.10.510.10">
    <property type="entry name" value="Transferase(Phosphotransferase) domain 1"/>
    <property type="match status" value="1"/>
</dbReference>
<dbReference type="SUPFAM" id="SSF50891">
    <property type="entry name" value="Cyclophilin-like"/>
    <property type="match status" value="1"/>
</dbReference>
<dbReference type="Proteomes" id="UP000193801">
    <property type="component" value="Unassembled WGS sequence"/>
</dbReference>
<gene>
    <name evidence="12" type="ORF">AWB91_22835</name>
</gene>
<keyword evidence="5 12" id="KW-0418">Kinase</keyword>
<feature type="compositionally biased region" description="Low complexity" evidence="8">
    <location>
        <begin position="349"/>
        <end position="366"/>
    </location>
</feature>
<feature type="region of interest" description="Disordered" evidence="8">
    <location>
        <begin position="276"/>
        <end position="300"/>
    </location>
</feature>
<keyword evidence="9" id="KW-0812">Transmembrane</keyword>
<dbReference type="SUPFAM" id="SSF56112">
    <property type="entry name" value="Protein kinase-like (PK-like)"/>
    <property type="match status" value="1"/>
</dbReference>
<dbReference type="EMBL" id="LQPK01000019">
    <property type="protein sequence ID" value="ORW29616.1"/>
    <property type="molecule type" value="Genomic_DNA"/>
</dbReference>
<evidence type="ECO:0000256" key="1">
    <source>
        <dbReference type="ARBA" id="ARBA00012513"/>
    </source>
</evidence>
<feature type="domain" description="Protein kinase" evidence="10">
    <location>
        <begin position="11"/>
        <end position="272"/>
    </location>
</feature>
<dbReference type="PROSITE" id="PS00107">
    <property type="entry name" value="PROTEIN_KINASE_ATP"/>
    <property type="match status" value="1"/>
</dbReference>
<dbReference type="RefSeq" id="WP_085104028.1">
    <property type="nucleotide sequence ID" value="NZ_JACKVQ010000006.1"/>
</dbReference>
<evidence type="ECO:0000256" key="7">
    <source>
        <dbReference type="PROSITE-ProRule" id="PRU10141"/>
    </source>
</evidence>
<keyword evidence="2" id="KW-0723">Serine/threonine-protein kinase</keyword>
<evidence type="ECO:0000313" key="13">
    <source>
        <dbReference type="Proteomes" id="UP000193801"/>
    </source>
</evidence>
<dbReference type="PROSITE" id="PS00108">
    <property type="entry name" value="PROTEIN_KINASE_ST"/>
    <property type="match status" value="1"/>
</dbReference>
<dbReference type="Gene3D" id="2.40.100.10">
    <property type="entry name" value="Cyclophilin-like"/>
    <property type="match status" value="1"/>
</dbReference>
<feature type="transmembrane region" description="Helical" evidence="9">
    <location>
        <begin position="305"/>
        <end position="328"/>
    </location>
</feature>
<dbReference type="Gene3D" id="3.30.200.20">
    <property type="entry name" value="Phosphorylase Kinase, domain 1"/>
    <property type="match status" value="1"/>
</dbReference>
<name>A0ABX3VK02_9MYCO</name>
<evidence type="ECO:0000256" key="2">
    <source>
        <dbReference type="ARBA" id="ARBA00022527"/>
    </source>
</evidence>
<proteinExistence type="predicted"/>
<dbReference type="PANTHER" id="PTHR43289:SF6">
    <property type="entry name" value="SERINE_THREONINE-PROTEIN KINASE NEKL-3"/>
    <property type="match status" value="1"/>
</dbReference>
<evidence type="ECO:0000256" key="6">
    <source>
        <dbReference type="ARBA" id="ARBA00022840"/>
    </source>
</evidence>
<keyword evidence="9" id="KW-1133">Transmembrane helix</keyword>
<organism evidence="12 13">
    <name type="scientific">Mycobacterium paraense</name>
    <dbReference type="NCBI Taxonomy" id="767916"/>
    <lineage>
        <taxon>Bacteria</taxon>
        <taxon>Bacillati</taxon>
        <taxon>Actinomycetota</taxon>
        <taxon>Actinomycetes</taxon>
        <taxon>Mycobacteriales</taxon>
        <taxon>Mycobacteriaceae</taxon>
        <taxon>Mycobacterium</taxon>
        <taxon>Mycobacterium simiae complex</taxon>
    </lineage>
</organism>
<keyword evidence="13" id="KW-1185">Reference proteome</keyword>
<dbReference type="PROSITE" id="PS50072">
    <property type="entry name" value="CSA_PPIASE_2"/>
    <property type="match status" value="1"/>
</dbReference>
<protein>
    <recommendedName>
        <fullName evidence="1">non-specific serine/threonine protein kinase</fullName>
        <ecNumber evidence="1">2.7.11.1</ecNumber>
    </recommendedName>
</protein>
<evidence type="ECO:0000256" key="3">
    <source>
        <dbReference type="ARBA" id="ARBA00022679"/>
    </source>
</evidence>
<feature type="compositionally biased region" description="Polar residues" evidence="8">
    <location>
        <begin position="333"/>
        <end position="344"/>
    </location>
</feature>
<dbReference type="InterPro" id="IPR002130">
    <property type="entry name" value="Cyclophilin-type_PPIase_dom"/>
</dbReference>
<evidence type="ECO:0000313" key="12">
    <source>
        <dbReference type="EMBL" id="ORW29616.1"/>
    </source>
</evidence>
<feature type="domain" description="PPIase cyclophilin-type" evidence="11">
    <location>
        <begin position="415"/>
        <end position="576"/>
    </location>
</feature>
<dbReference type="InterPro" id="IPR000719">
    <property type="entry name" value="Prot_kinase_dom"/>
</dbReference>
<evidence type="ECO:0000256" key="9">
    <source>
        <dbReference type="SAM" id="Phobius"/>
    </source>
</evidence>
<dbReference type="PANTHER" id="PTHR43289">
    <property type="entry name" value="MITOGEN-ACTIVATED PROTEIN KINASE KINASE KINASE 20-RELATED"/>
    <property type="match status" value="1"/>
</dbReference>
<sequence>MSIDPESFGHYQILELLGRGGMGRVYRAFDASTDRVVALKVLPPHLAEDQDFQHRFRREARIAAGLNDPHIVPIHGYGEIDGQLYVDMRLIEGRDLSQYIDESGGRLSPERTVAVIEQVAAALDSAHRVGLVHRDIKPKNILVTTAQNFVYLIDFGLARAESDTQLTHTGATMGTVAYLAPERFRGTTDHRADVYSLACVLYECLTGSRPYPGDSLEEQLHAHVNAPPPRASIMAPGIPPAFDAVISRGMAKDPEARYQSAIELAEAARAALTGHVDSAVPPPAAPAPAPEPPRPSGAGSSNRRLVLGIVGGSLVALAAVVALVISLVTQNHGSTNTAASSTPTRARVPARPGSAPGTSSPAAASVPPLPAFAPPPGVGANCQYPPSPDPASKPASLPPSGRVSTEPATIHAVISTNFGDLGVQLANNESPCTVNSFVSLAKQGFFDNTICGRMIDEPEGGTLLFGGGDADGGGGAGYEYADEYPTNQYKANDPELKQTVIYPRGTVAMATNGPNTNESQFFIVFRDAEIEPTSTVFGAVDQAGLDTLDKMARVGVAGNRTRGMPTSTITINSVRVG</sequence>
<evidence type="ECO:0000256" key="4">
    <source>
        <dbReference type="ARBA" id="ARBA00022741"/>
    </source>
</evidence>
<accession>A0ABX3VK02</accession>
<reference evidence="12 13" key="1">
    <citation type="journal article" date="2015" name="Emerg. Microbes Infect.">
        <title>Characterization of 17 strains belonging to the Mycobacterium simiae complex and description of Mycobacterium paraense sp. nov.</title>
        <authorList>
            <person name="Fusco da Costa A.R."/>
            <person name="Fedrizzi T."/>
            <person name="Lopes M.L."/>
            <person name="Pecorari M."/>
            <person name="Oliveira da Costa W.L."/>
            <person name="Giacobazzi E."/>
            <person name="da Costa Bahia J.R."/>
            <person name="De Sanctis V."/>
            <person name="Batista Lima K.V."/>
            <person name="Bertorelli R."/>
            <person name="Grottola A."/>
            <person name="Fabio A."/>
            <person name="Mariottini A."/>
            <person name="Ferretti P."/>
            <person name="Di Leva F."/>
            <person name="Fregni Serpini G."/>
            <person name="Tagliazucchi S."/>
            <person name="Rumpianesi F."/>
            <person name="Jousson O."/>
            <person name="Segata N."/>
            <person name="Tortoli E."/>
        </authorList>
    </citation>
    <scope>NUCLEOTIDE SEQUENCE [LARGE SCALE GENOMIC DNA]</scope>
    <source>
        <strain evidence="12 13">FI-07156</strain>
    </source>
</reference>
<feature type="compositionally biased region" description="Pro residues" evidence="8">
    <location>
        <begin position="367"/>
        <end position="377"/>
    </location>
</feature>
<dbReference type="Pfam" id="PF00069">
    <property type="entry name" value="Pkinase"/>
    <property type="match status" value="1"/>
</dbReference>
<dbReference type="GO" id="GO:0016301">
    <property type="term" value="F:kinase activity"/>
    <property type="evidence" value="ECO:0007669"/>
    <property type="project" value="UniProtKB-KW"/>
</dbReference>
<feature type="compositionally biased region" description="Pro residues" evidence="8">
    <location>
        <begin position="280"/>
        <end position="295"/>
    </location>
</feature>
<dbReference type="InterPro" id="IPR011009">
    <property type="entry name" value="Kinase-like_dom_sf"/>
</dbReference>
<keyword evidence="3" id="KW-0808">Transferase</keyword>
<dbReference type="EC" id="2.7.11.1" evidence="1"/>
<feature type="region of interest" description="Disordered" evidence="8">
    <location>
        <begin position="333"/>
        <end position="404"/>
    </location>
</feature>
<evidence type="ECO:0000259" key="10">
    <source>
        <dbReference type="PROSITE" id="PS50011"/>
    </source>
</evidence>
<dbReference type="CDD" id="cd14014">
    <property type="entry name" value="STKc_PknB_like"/>
    <property type="match status" value="1"/>
</dbReference>
<keyword evidence="6 7" id="KW-0067">ATP-binding</keyword>
<evidence type="ECO:0000256" key="5">
    <source>
        <dbReference type="ARBA" id="ARBA00022777"/>
    </source>
</evidence>
<comment type="caution">
    <text evidence="12">The sequence shown here is derived from an EMBL/GenBank/DDBJ whole genome shotgun (WGS) entry which is preliminary data.</text>
</comment>
<dbReference type="InterPro" id="IPR008271">
    <property type="entry name" value="Ser/Thr_kinase_AS"/>
</dbReference>
<evidence type="ECO:0000256" key="8">
    <source>
        <dbReference type="SAM" id="MobiDB-lite"/>
    </source>
</evidence>
<dbReference type="SMART" id="SM00220">
    <property type="entry name" value="S_TKc"/>
    <property type="match status" value="1"/>
</dbReference>
<dbReference type="PROSITE" id="PS50011">
    <property type="entry name" value="PROTEIN_KINASE_DOM"/>
    <property type="match status" value="1"/>
</dbReference>
<evidence type="ECO:0000259" key="11">
    <source>
        <dbReference type="PROSITE" id="PS50072"/>
    </source>
</evidence>
<dbReference type="Pfam" id="PF00160">
    <property type="entry name" value="Pro_isomerase"/>
    <property type="match status" value="1"/>
</dbReference>
<dbReference type="InterPro" id="IPR017441">
    <property type="entry name" value="Protein_kinase_ATP_BS"/>
</dbReference>
<keyword evidence="9" id="KW-0472">Membrane</keyword>
<keyword evidence="4 7" id="KW-0547">Nucleotide-binding</keyword>